<proteinExistence type="predicted"/>
<name>A0A6S6UBR9_9BACT</name>
<reference evidence="1" key="1">
    <citation type="submission" date="2020-01" db="EMBL/GenBank/DDBJ databases">
        <authorList>
            <person name="Meier V. D."/>
            <person name="Meier V D."/>
        </authorList>
    </citation>
    <scope>NUCLEOTIDE SEQUENCE</scope>
    <source>
        <strain evidence="1">HLG_WM_MAG_03</strain>
    </source>
</reference>
<dbReference type="Pfam" id="PF12686">
    <property type="entry name" value="DUF3800"/>
    <property type="match status" value="1"/>
</dbReference>
<evidence type="ECO:0000313" key="1">
    <source>
        <dbReference type="EMBL" id="CAA6825106.1"/>
    </source>
</evidence>
<dbReference type="EMBL" id="CACVAR010000383">
    <property type="protein sequence ID" value="CAA6825106.1"/>
    <property type="molecule type" value="Genomic_DNA"/>
</dbReference>
<organism evidence="1">
    <name type="scientific">uncultured Sulfurovum sp</name>
    <dbReference type="NCBI Taxonomy" id="269237"/>
    <lineage>
        <taxon>Bacteria</taxon>
        <taxon>Pseudomonadati</taxon>
        <taxon>Campylobacterota</taxon>
        <taxon>Epsilonproteobacteria</taxon>
        <taxon>Campylobacterales</taxon>
        <taxon>Sulfurovaceae</taxon>
        <taxon>Sulfurovum</taxon>
        <taxon>environmental samples</taxon>
    </lineage>
</organism>
<dbReference type="AlphaFoldDB" id="A0A6S6UBR9"/>
<accession>A0A6S6UBR9</accession>
<sequence length="222" mass="27016">MKYKIFCDESNHLLNTKSNLMVNGAILVKEDEVEQINRDIKFLKHKYNYFNELKWTKLLNSKKEFYMELIDYFFEHEMKFKATFIPNKKDNVHEIYRKSHDEFYYIVYFYTMRNFMNPSDEYKIYLDYKDINGGKRIKELEKTLGQHTKKCDIYIIQSQESQILQLCDIFIGAIGYKNRIDIEKKSEIKLFIIDYIEKKLGYPLVATAPWINKFNIFRWYLG</sequence>
<gene>
    <name evidence="1" type="ORF">HELGO_WM62309</name>
</gene>
<dbReference type="InterPro" id="IPR024524">
    <property type="entry name" value="DUF3800"/>
</dbReference>
<protein>
    <submittedName>
        <fullName evidence="1">Phage protein</fullName>
    </submittedName>
</protein>